<dbReference type="Gramene" id="OIT00250">
    <property type="protein sequence ID" value="OIT00250"/>
    <property type="gene ID" value="A4A49_02034"/>
</dbReference>
<comment type="caution">
    <text evidence="2">The sequence shown here is derived from an EMBL/GenBank/DDBJ whole genome shotgun (WGS) entry which is preliminary data.</text>
</comment>
<feature type="compositionally biased region" description="Basic and acidic residues" evidence="1">
    <location>
        <begin position="1"/>
        <end position="24"/>
    </location>
</feature>
<dbReference type="Proteomes" id="UP000187609">
    <property type="component" value="Unassembled WGS sequence"/>
</dbReference>
<proteinExistence type="predicted"/>
<reference evidence="2" key="1">
    <citation type="submission" date="2016-11" db="EMBL/GenBank/DDBJ databases">
        <title>The genome of Nicotiana attenuata.</title>
        <authorList>
            <person name="Xu S."/>
            <person name="Brockmoeller T."/>
            <person name="Gaquerel E."/>
            <person name="Navarro A."/>
            <person name="Kuhl H."/>
            <person name="Gase K."/>
            <person name="Ling Z."/>
            <person name="Zhou W."/>
            <person name="Kreitzer C."/>
            <person name="Stanke M."/>
            <person name="Tang H."/>
            <person name="Lyons E."/>
            <person name="Pandey P."/>
            <person name="Pandey S.P."/>
            <person name="Timmermann B."/>
            <person name="Baldwin I.T."/>
        </authorList>
    </citation>
    <scope>NUCLEOTIDE SEQUENCE [LARGE SCALE GENOMIC DNA]</scope>
    <source>
        <strain evidence="2">UT</strain>
    </source>
</reference>
<name>A0A1J6I6W1_NICAT</name>
<gene>
    <name evidence="2" type="ORF">A4A49_02034</name>
</gene>
<feature type="compositionally biased region" description="Polar residues" evidence="1">
    <location>
        <begin position="233"/>
        <end position="246"/>
    </location>
</feature>
<evidence type="ECO:0000256" key="1">
    <source>
        <dbReference type="SAM" id="MobiDB-lite"/>
    </source>
</evidence>
<feature type="compositionally biased region" description="Low complexity" evidence="1">
    <location>
        <begin position="41"/>
        <end position="54"/>
    </location>
</feature>
<dbReference type="EMBL" id="MJEQ01037189">
    <property type="protein sequence ID" value="OIT00250.1"/>
    <property type="molecule type" value="Genomic_DNA"/>
</dbReference>
<evidence type="ECO:0000313" key="3">
    <source>
        <dbReference type="Proteomes" id="UP000187609"/>
    </source>
</evidence>
<keyword evidence="3" id="KW-1185">Reference proteome</keyword>
<protein>
    <submittedName>
        <fullName evidence="2">Uncharacterized protein</fullName>
    </submittedName>
</protein>
<sequence>MHIIEDPNNKNDDKGKGKAKEEAVTTKNSFDVLEERVNVKSSGNPNPIPNGNGSMATGKEGIPNLKGEGTNHLQDLIRVKKKAVEKVLEKEKKGNHSPTPTGKGTKAAIKEAGDGIANFLDVSTPIRTGNGGNKEIQKERTVDWVTRRFNAACEDIHVTTNYSCQHIPTQTFDNSSQGLETSKTLTDARKAWSDELDEVENTNAGDSSSKMKKADKSIGGDRGSSKEAGKQGESFQLSLSKKTGNGTVNPSKTGEILAFVDGVPVYALEKGLDENVNMKVRDDTVGSDQQIGYGNEGDLNGTAVVSSMEQNKGNEHAKEQLEQAIVPRSTGKVEAVPMACESGIDQIMRLQLNVP</sequence>
<accession>A0A1J6I6W1</accession>
<evidence type="ECO:0000313" key="2">
    <source>
        <dbReference type="EMBL" id="OIT00250.1"/>
    </source>
</evidence>
<feature type="compositionally biased region" description="Basic and acidic residues" evidence="1">
    <location>
        <begin position="212"/>
        <end position="230"/>
    </location>
</feature>
<feature type="region of interest" description="Disordered" evidence="1">
    <location>
        <begin position="1"/>
        <end position="68"/>
    </location>
</feature>
<organism evidence="2 3">
    <name type="scientific">Nicotiana attenuata</name>
    <name type="common">Coyote tobacco</name>
    <dbReference type="NCBI Taxonomy" id="49451"/>
    <lineage>
        <taxon>Eukaryota</taxon>
        <taxon>Viridiplantae</taxon>
        <taxon>Streptophyta</taxon>
        <taxon>Embryophyta</taxon>
        <taxon>Tracheophyta</taxon>
        <taxon>Spermatophyta</taxon>
        <taxon>Magnoliopsida</taxon>
        <taxon>eudicotyledons</taxon>
        <taxon>Gunneridae</taxon>
        <taxon>Pentapetalae</taxon>
        <taxon>asterids</taxon>
        <taxon>lamiids</taxon>
        <taxon>Solanales</taxon>
        <taxon>Solanaceae</taxon>
        <taxon>Nicotianoideae</taxon>
        <taxon>Nicotianeae</taxon>
        <taxon>Nicotiana</taxon>
    </lineage>
</organism>
<dbReference type="AlphaFoldDB" id="A0A1J6I6W1"/>
<feature type="region of interest" description="Disordered" evidence="1">
    <location>
        <begin position="198"/>
        <end position="246"/>
    </location>
</feature>